<proteinExistence type="predicted"/>
<dbReference type="GeneID" id="17271561"/>
<sequence length="311" mass="34434">MAHASFAIRDEASLNVLIPMGGRGEVFREAGYVFPKPLIKIAGRPMLFHMLDNLQLRLGDVIWLVVPHSMHGQYEAEFALLQRQYPAADIRVVTFKMVTRGAVETLFIGLQHMSPAELSRKTLCLDCDNLYFSDVLGAFRTLPRDTSACFYFTDRGTAAIYSYLRLEEGSGAVLEVAEKVAISDHANVGAYGFASGSLLHRFARDVLDDPRREAMHYYVSNLISRMLDQGRPFVGLPAEQTSQCGTPTRLEAFIDTVAAGRALGSIKRRFCFALDDVLVTHPQAISPHISPYLPLSRRRVGQASAGRATLP</sequence>
<dbReference type="Proteomes" id="UP000013827">
    <property type="component" value="Unassembled WGS sequence"/>
</dbReference>
<dbReference type="Gene3D" id="3.90.550.10">
    <property type="entry name" value="Spore Coat Polysaccharide Biosynthesis Protein SpsA, Chain A"/>
    <property type="match status" value="1"/>
</dbReference>
<reference evidence="1" key="2">
    <citation type="submission" date="2024-10" db="UniProtKB">
        <authorList>
            <consortium name="EnsemblProtists"/>
        </authorList>
    </citation>
    <scope>IDENTIFICATION</scope>
</reference>
<protein>
    <recommendedName>
        <fullName evidence="3">MobA-like NTP transferase domain-containing protein</fullName>
    </recommendedName>
</protein>
<dbReference type="RefSeq" id="XP_005778443.1">
    <property type="nucleotide sequence ID" value="XM_005778386.1"/>
</dbReference>
<dbReference type="InterPro" id="IPR029044">
    <property type="entry name" value="Nucleotide-diphossugar_trans"/>
</dbReference>
<evidence type="ECO:0000313" key="2">
    <source>
        <dbReference type="Proteomes" id="UP000013827"/>
    </source>
</evidence>
<dbReference type="eggNOG" id="ENOG502QUXI">
    <property type="taxonomic scope" value="Eukaryota"/>
</dbReference>
<dbReference type="KEGG" id="ehx:EMIHUDRAFT_460746"/>
<dbReference type="PaxDb" id="2903-EOD26014"/>
<reference evidence="2" key="1">
    <citation type="journal article" date="2013" name="Nature">
        <title>Pan genome of the phytoplankton Emiliania underpins its global distribution.</title>
        <authorList>
            <person name="Read B.A."/>
            <person name="Kegel J."/>
            <person name="Klute M.J."/>
            <person name="Kuo A."/>
            <person name="Lefebvre S.C."/>
            <person name="Maumus F."/>
            <person name="Mayer C."/>
            <person name="Miller J."/>
            <person name="Monier A."/>
            <person name="Salamov A."/>
            <person name="Young J."/>
            <person name="Aguilar M."/>
            <person name="Claverie J.M."/>
            <person name="Frickenhaus S."/>
            <person name="Gonzalez K."/>
            <person name="Herman E.K."/>
            <person name="Lin Y.C."/>
            <person name="Napier J."/>
            <person name="Ogata H."/>
            <person name="Sarno A.F."/>
            <person name="Shmutz J."/>
            <person name="Schroeder D."/>
            <person name="de Vargas C."/>
            <person name="Verret F."/>
            <person name="von Dassow P."/>
            <person name="Valentin K."/>
            <person name="Van de Peer Y."/>
            <person name="Wheeler G."/>
            <person name="Dacks J.B."/>
            <person name="Delwiche C.F."/>
            <person name="Dyhrman S.T."/>
            <person name="Glockner G."/>
            <person name="John U."/>
            <person name="Richards T."/>
            <person name="Worden A.Z."/>
            <person name="Zhang X."/>
            <person name="Grigoriev I.V."/>
            <person name="Allen A.E."/>
            <person name="Bidle K."/>
            <person name="Borodovsky M."/>
            <person name="Bowler C."/>
            <person name="Brownlee C."/>
            <person name="Cock J.M."/>
            <person name="Elias M."/>
            <person name="Gladyshev V.N."/>
            <person name="Groth M."/>
            <person name="Guda C."/>
            <person name="Hadaegh A."/>
            <person name="Iglesias-Rodriguez M.D."/>
            <person name="Jenkins J."/>
            <person name="Jones B.M."/>
            <person name="Lawson T."/>
            <person name="Leese F."/>
            <person name="Lindquist E."/>
            <person name="Lobanov A."/>
            <person name="Lomsadze A."/>
            <person name="Malik S.B."/>
            <person name="Marsh M.E."/>
            <person name="Mackinder L."/>
            <person name="Mock T."/>
            <person name="Mueller-Roeber B."/>
            <person name="Pagarete A."/>
            <person name="Parker M."/>
            <person name="Probert I."/>
            <person name="Quesneville H."/>
            <person name="Raines C."/>
            <person name="Rensing S.A."/>
            <person name="Riano-Pachon D.M."/>
            <person name="Richier S."/>
            <person name="Rokitta S."/>
            <person name="Shiraiwa Y."/>
            <person name="Soanes D.M."/>
            <person name="van der Giezen M."/>
            <person name="Wahlund T.M."/>
            <person name="Williams B."/>
            <person name="Wilson W."/>
            <person name="Wolfe G."/>
            <person name="Wurch L.L."/>
        </authorList>
    </citation>
    <scope>NUCLEOTIDE SEQUENCE</scope>
</reference>
<name>A0A0D3JR79_EMIH1</name>
<evidence type="ECO:0008006" key="3">
    <source>
        <dbReference type="Google" id="ProtNLM"/>
    </source>
</evidence>
<organism evidence="1 2">
    <name type="scientific">Emiliania huxleyi (strain CCMP1516)</name>
    <dbReference type="NCBI Taxonomy" id="280463"/>
    <lineage>
        <taxon>Eukaryota</taxon>
        <taxon>Haptista</taxon>
        <taxon>Haptophyta</taxon>
        <taxon>Prymnesiophyceae</taxon>
        <taxon>Isochrysidales</taxon>
        <taxon>Noelaerhabdaceae</taxon>
        <taxon>Emiliania</taxon>
    </lineage>
</organism>
<dbReference type="EnsemblProtists" id="EOD26014">
    <property type="protein sequence ID" value="EOD26014"/>
    <property type="gene ID" value="EMIHUDRAFT_460746"/>
</dbReference>
<dbReference type="HOGENOM" id="CLU_065567_0_0_1"/>
<keyword evidence="2" id="KW-1185">Reference proteome</keyword>
<dbReference type="SUPFAM" id="SSF53448">
    <property type="entry name" value="Nucleotide-diphospho-sugar transferases"/>
    <property type="match status" value="1"/>
</dbReference>
<evidence type="ECO:0000313" key="1">
    <source>
        <dbReference type="EnsemblProtists" id="EOD26014"/>
    </source>
</evidence>
<accession>A0A0D3JR79</accession>
<dbReference type="AlphaFoldDB" id="A0A0D3JR79"/>